<dbReference type="Gene3D" id="1.10.1200.10">
    <property type="entry name" value="ACP-like"/>
    <property type="match status" value="1"/>
</dbReference>
<evidence type="ECO:0000313" key="4">
    <source>
        <dbReference type="Proteomes" id="UP001381003"/>
    </source>
</evidence>
<feature type="transmembrane region" description="Helical" evidence="1">
    <location>
        <begin position="614"/>
        <end position="636"/>
    </location>
</feature>
<dbReference type="InterPro" id="IPR045851">
    <property type="entry name" value="AMP-bd_C_sf"/>
</dbReference>
<feature type="domain" description="Carrier" evidence="2">
    <location>
        <begin position="476"/>
        <end position="558"/>
    </location>
</feature>
<accession>A0ABZ2FF65</accession>
<dbReference type="InterPro" id="IPR042099">
    <property type="entry name" value="ANL_N_sf"/>
</dbReference>
<dbReference type="RefSeq" id="WP_338538593.1">
    <property type="nucleotide sequence ID" value="NZ_CP104874.1"/>
</dbReference>
<keyword evidence="1" id="KW-1133">Transmembrane helix</keyword>
<dbReference type="InterPro" id="IPR036736">
    <property type="entry name" value="ACP-like_sf"/>
</dbReference>
<dbReference type="EMBL" id="CP104874">
    <property type="protein sequence ID" value="WWF05781.1"/>
    <property type="molecule type" value="Genomic_DNA"/>
</dbReference>
<dbReference type="Gene3D" id="3.30.300.30">
    <property type="match status" value="1"/>
</dbReference>
<dbReference type="SUPFAM" id="SSF56801">
    <property type="entry name" value="Acetyl-CoA synthetase-like"/>
    <property type="match status" value="1"/>
</dbReference>
<dbReference type="InterPro" id="IPR000873">
    <property type="entry name" value="AMP-dep_synth/lig_dom"/>
</dbReference>
<dbReference type="Gene3D" id="3.40.50.12780">
    <property type="entry name" value="N-terminal domain of ligase-like"/>
    <property type="match status" value="1"/>
</dbReference>
<dbReference type="PANTHER" id="PTHR43767:SF10">
    <property type="entry name" value="SURFACTIN SYNTHASE SUBUNIT 1"/>
    <property type="match status" value="1"/>
</dbReference>
<reference evidence="3 4" key="1">
    <citation type="submission" date="2022-09" db="EMBL/GenBank/DDBJ databases">
        <title>Complete genome sequence of Janibacter terrae strain COS04-44, PCL-degrading bacteria isolated from oil spilled coast.</title>
        <authorList>
            <person name="Park H."/>
            <person name="Kim J.Y."/>
            <person name="An S.H."/>
            <person name="Lee C.M."/>
            <person name="Weon H.-Y."/>
        </authorList>
    </citation>
    <scope>NUCLEOTIDE SEQUENCE [LARGE SCALE GENOMIC DNA]</scope>
    <source>
        <strain evidence="3 4">COS04-44</strain>
    </source>
</reference>
<feature type="transmembrane region" description="Helical" evidence="1">
    <location>
        <begin position="783"/>
        <end position="800"/>
    </location>
</feature>
<keyword evidence="1" id="KW-0812">Transmembrane</keyword>
<evidence type="ECO:0000256" key="1">
    <source>
        <dbReference type="SAM" id="Phobius"/>
    </source>
</evidence>
<dbReference type="Pfam" id="PF00501">
    <property type="entry name" value="AMP-binding"/>
    <property type="match status" value="1"/>
</dbReference>
<keyword evidence="1" id="KW-0472">Membrane</keyword>
<feature type="transmembrane region" description="Helical" evidence="1">
    <location>
        <begin position="573"/>
        <end position="593"/>
    </location>
</feature>
<proteinExistence type="predicted"/>
<keyword evidence="4" id="KW-1185">Reference proteome</keyword>
<dbReference type="InterPro" id="IPR050237">
    <property type="entry name" value="ATP-dep_AMP-bd_enzyme"/>
</dbReference>
<dbReference type="SUPFAM" id="SSF47336">
    <property type="entry name" value="ACP-like"/>
    <property type="match status" value="1"/>
</dbReference>
<feature type="transmembrane region" description="Helical" evidence="1">
    <location>
        <begin position="761"/>
        <end position="777"/>
    </location>
</feature>
<dbReference type="PANTHER" id="PTHR43767">
    <property type="entry name" value="LONG-CHAIN-FATTY-ACID--COA LIGASE"/>
    <property type="match status" value="1"/>
</dbReference>
<protein>
    <submittedName>
        <fullName evidence="3">AMP-binding protein</fullName>
    </submittedName>
</protein>
<name>A0ABZ2FF65_9MICO</name>
<feature type="transmembrane region" description="Helical" evidence="1">
    <location>
        <begin position="812"/>
        <end position="829"/>
    </location>
</feature>
<feature type="transmembrane region" description="Helical" evidence="1">
    <location>
        <begin position="689"/>
        <end position="705"/>
    </location>
</feature>
<feature type="transmembrane region" description="Helical" evidence="1">
    <location>
        <begin position="656"/>
        <end position="677"/>
    </location>
</feature>
<evidence type="ECO:0000259" key="2">
    <source>
        <dbReference type="PROSITE" id="PS50075"/>
    </source>
</evidence>
<gene>
    <name evidence="3" type="ORF">N5P18_02580</name>
</gene>
<dbReference type="Pfam" id="PF00550">
    <property type="entry name" value="PP-binding"/>
    <property type="match status" value="1"/>
</dbReference>
<feature type="transmembrane region" description="Helical" evidence="1">
    <location>
        <begin position="717"/>
        <end position="734"/>
    </location>
</feature>
<dbReference type="Proteomes" id="UP001381003">
    <property type="component" value="Chromosome"/>
</dbReference>
<sequence>MTLTATLTETAAPAPERVRGRSAVPFVHPGSTRPALLDGARVLTHADLAARVQALADRLPDVATGRRLVHLHPTRDVPGVVAHLAVLAAGHVALVTGPGGESVTERFAPDVRLVGERVESLSTEPQHLLHPDLALLLSTSGSTGSPKLVRLSHDNLTSNAAAIAEGLALQAGDRAITSLPLHYCYGLSVLHSTLLAGGSLVVTERSVTDDEFWRLQAEHGVSVLAGVPHTFDLVDARLRAGTPALRLVTQAGGALGAERVRELATLGRRQGWELAVMYGQTEATARMAIQRGAEVLEHPDAVGRAIAGSDFRLDRDVPGGGPDVGELVFTGPGVMLGYAEHPDELALGRMVAELRTGDLGRLDGGRVRVIGRRDEIAKVLGLRIDLGRVAAALADAGHEVVVTADARHLLVTLVTDEGGAPDLVRSVRETAVRAAGLAPGAVVVDTVSDLPRLPNGKTDRAACRERALAATGGEAVPTGDLLAAAVAVVASALRREEVDPDRSFADLGGDSYSLVQTSVALERVLGPLPDGWHRVPLRALAAQARTPGDIVRWAETPVVLRAVAALAICASHLGIVAVPGGAHTLLALAGWSLTRFTLDDPRPAERRRRGLRSIATFAVPSMAVALFGLATASGYGWENVLLVNWLVGEVEWGARINLWFIEALLACTVLALALVAVPGLGRLHVRHPWAWSMALAAIALVPRWILVPESTGATRGLPGSVLWLFALGMALGAARTHRQRLATLALTAVGMWDFFVEPSRGLTVLVAIVVLALVPRVPLPRPLVLPLGLVAAASLHIYLVQWQVFRVVDDPWAALIASLALGVALWWLLQRPTLALADLATRHRRPTPAPTGPRAGTA</sequence>
<evidence type="ECO:0000313" key="3">
    <source>
        <dbReference type="EMBL" id="WWF05781.1"/>
    </source>
</evidence>
<dbReference type="InterPro" id="IPR009081">
    <property type="entry name" value="PP-bd_ACP"/>
</dbReference>
<organism evidence="3 4">
    <name type="scientific">Janibacter terrae</name>
    <dbReference type="NCBI Taxonomy" id="103817"/>
    <lineage>
        <taxon>Bacteria</taxon>
        <taxon>Bacillati</taxon>
        <taxon>Actinomycetota</taxon>
        <taxon>Actinomycetes</taxon>
        <taxon>Micrococcales</taxon>
        <taxon>Intrasporangiaceae</taxon>
        <taxon>Janibacter</taxon>
    </lineage>
</organism>
<dbReference type="PROSITE" id="PS50075">
    <property type="entry name" value="CARRIER"/>
    <property type="match status" value="1"/>
</dbReference>